<dbReference type="EMBL" id="JAGMWT010000015">
    <property type="protein sequence ID" value="KAH7115864.1"/>
    <property type="molecule type" value="Genomic_DNA"/>
</dbReference>
<sequence length="173" mass="19702">MLSEFGERWATLLVVGASTKVSACCKRSKIDRMIWPMSDCRIRQCRRHVGNCKVLSNDDKCMIVNDGRRGLKWTGRNPSAIIMTKGAVGSCHGRNEWKNRRLIEDVVWCRLAQCRIVSESRRPLCVHSRQSRRESREKRVYVCVCVCVCECVCVSVCGAAKESPRGKKRETPP</sequence>
<evidence type="ECO:0000313" key="2">
    <source>
        <dbReference type="Proteomes" id="UP000700596"/>
    </source>
</evidence>
<dbReference type="Proteomes" id="UP000700596">
    <property type="component" value="Unassembled WGS sequence"/>
</dbReference>
<dbReference type="AlphaFoldDB" id="A0A9P9IDJ9"/>
<gene>
    <name evidence="1" type="ORF">B0J11DRAFT_112533</name>
</gene>
<organism evidence="1 2">
    <name type="scientific">Dendryphion nanum</name>
    <dbReference type="NCBI Taxonomy" id="256645"/>
    <lineage>
        <taxon>Eukaryota</taxon>
        <taxon>Fungi</taxon>
        <taxon>Dikarya</taxon>
        <taxon>Ascomycota</taxon>
        <taxon>Pezizomycotina</taxon>
        <taxon>Dothideomycetes</taxon>
        <taxon>Pleosporomycetidae</taxon>
        <taxon>Pleosporales</taxon>
        <taxon>Torulaceae</taxon>
        <taxon>Dendryphion</taxon>
    </lineage>
</organism>
<reference evidence="1" key="1">
    <citation type="journal article" date="2021" name="Nat. Commun.">
        <title>Genetic determinants of endophytism in the Arabidopsis root mycobiome.</title>
        <authorList>
            <person name="Mesny F."/>
            <person name="Miyauchi S."/>
            <person name="Thiergart T."/>
            <person name="Pickel B."/>
            <person name="Atanasova L."/>
            <person name="Karlsson M."/>
            <person name="Huettel B."/>
            <person name="Barry K.W."/>
            <person name="Haridas S."/>
            <person name="Chen C."/>
            <person name="Bauer D."/>
            <person name="Andreopoulos W."/>
            <person name="Pangilinan J."/>
            <person name="LaButti K."/>
            <person name="Riley R."/>
            <person name="Lipzen A."/>
            <person name="Clum A."/>
            <person name="Drula E."/>
            <person name="Henrissat B."/>
            <person name="Kohler A."/>
            <person name="Grigoriev I.V."/>
            <person name="Martin F.M."/>
            <person name="Hacquard S."/>
        </authorList>
    </citation>
    <scope>NUCLEOTIDE SEQUENCE</scope>
    <source>
        <strain evidence="1">MPI-CAGE-CH-0243</strain>
    </source>
</reference>
<proteinExistence type="predicted"/>
<evidence type="ECO:0000313" key="1">
    <source>
        <dbReference type="EMBL" id="KAH7115864.1"/>
    </source>
</evidence>
<protein>
    <submittedName>
        <fullName evidence="1">Uncharacterized protein</fullName>
    </submittedName>
</protein>
<keyword evidence="2" id="KW-1185">Reference proteome</keyword>
<name>A0A9P9IDJ9_9PLEO</name>
<comment type="caution">
    <text evidence="1">The sequence shown here is derived from an EMBL/GenBank/DDBJ whole genome shotgun (WGS) entry which is preliminary data.</text>
</comment>
<accession>A0A9P9IDJ9</accession>